<dbReference type="EMBL" id="QWIP01000208">
    <property type="protein sequence ID" value="RMY69242.1"/>
    <property type="molecule type" value="Genomic_DNA"/>
</dbReference>
<dbReference type="CDD" id="cd00086">
    <property type="entry name" value="homeodomain"/>
    <property type="match status" value="1"/>
</dbReference>
<comment type="caution">
    <text evidence="9">The sequence shown here is derived from an EMBL/GenBank/DDBJ whole genome shotgun (WGS) entry which is preliminary data.</text>
</comment>
<gene>
    <name evidence="9" type="ORF">D0863_06582</name>
</gene>
<dbReference type="Gene3D" id="3.30.160.60">
    <property type="entry name" value="Classic Zinc Finger"/>
    <property type="match status" value="1"/>
</dbReference>
<dbReference type="VEuPathDB" id="FungiDB:BTJ68_10436"/>
<dbReference type="SMART" id="SM00355">
    <property type="entry name" value="ZnF_C2H2"/>
    <property type="match status" value="3"/>
</dbReference>
<feature type="region of interest" description="Disordered" evidence="6">
    <location>
        <begin position="256"/>
        <end position="290"/>
    </location>
</feature>
<dbReference type="AlphaFoldDB" id="A0A3M7DYA1"/>
<reference evidence="9 10" key="1">
    <citation type="journal article" date="2018" name="BMC Genomics">
        <title>Genomic evidence for intraspecific hybridization in a clonal and extremely halotolerant yeast.</title>
        <authorList>
            <person name="Gostincar C."/>
            <person name="Stajich J.E."/>
            <person name="Zupancic J."/>
            <person name="Zalar P."/>
            <person name="Gunde-Cimerman N."/>
        </authorList>
    </citation>
    <scope>NUCLEOTIDE SEQUENCE [LARGE SCALE GENOMIC DNA]</scope>
    <source>
        <strain evidence="9 10">EXF-2682</strain>
    </source>
</reference>
<dbReference type="Pfam" id="PF03221">
    <property type="entry name" value="HTH_Tnp_Tc5"/>
    <property type="match status" value="1"/>
</dbReference>
<dbReference type="SMART" id="SM00389">
    <property type="entry name" value="HOX"/>
    <property type="match status" value="1"/>
</dbReference>
<feature type="domain" description="Homeobox" evidence="7">
    <location>
        <begin position="200"/>
        <end position="263"/>
    </location>
</feature>
<dbReference type="Proteomes" id="UP000269276">
    <property type="component" value="Unassembled WGS sequence"/>
</dbReference>
<keyword evidence="4" id="KW-0862">Zinc</keyword>
<keyword evidence="3 5" id="KW-0539">Nucleus</keyword>
<dbReference type="PANTHER" id="PTHR11850">
    <property type="entry name" value="HOMEOBOX PROTEIN TRANSCRIPTION FACTORS"/>
    <property type="match status" value="1"/>
</dbReference>
<keyword evidence="2 5" id="KW-0371">Homeobox</keyword>
<sequence length="1012" mass="111446">MPTIAEEAEEPTQPDFLQLLDIENNPIGSTDNVAPLGINYAQPPSTCPAHGTEDCLCHGFLGDFGVTDSAPAPIPASAPAAGVDEPDYSRFEDWIPRFCWPERPCDYCRTRRLNCFMSRGQASCNACASLFRECSFANTRTLEAFNQVDNGTSDLLDTLHSVDEDTVRDQGTMTGIKPLASKRGALSGTSTPPIRDDAPGSSKRNGIRFPRHAVKILRDWLDSHADHPYPSEQEKAELEQRTELKPNQIANWLANARRRRKVTDRSRPKVCSSPSLNPTTPAIAIPTGAEKPWEELNPMERWKHSPPENEPATINDIAQAVANSDLPEDAVSRSPSSGRRKKSSAGSGFSSFRAPSTTSLDTSGQSSSISSTAISHGSSHSHGSFGSFSSGLAGKRDRRRRRRTAAPAKASTTDDKKRIFQCTFCTDTFKSKYDWTRHEKSLHLSLEKWVCAPLGPVVVDAETNRRKCVYCEELDPDDEHLESHNHHQCEEKGIDARTFYRKDHLRQHLRLMHGCAMSPAMEKWKFTAVKINSRCGFCAQRFSVWQERVDHLTAHFKAGARMKEWKGCRGLDPAVAAQVTNAMPPYLIGIEAVSAVPFSATNRATWDQTSPDDHVHPTSTQEASQEGKSLESKATCWEILTVRLGKYANEMSHKGVVLTDEMLQRQARKLLYEDDDAWNQTAADNPEWLDLFKKAHGLDYIPSTIGGSGQQIPEDLETYGDLGLRIPFTVQLQAYNECLSDAGEARGAAGPAAARGGGYDLSEGYVDKGYLKRLADERAKSKRASAMTQTQCAGGCDCQNRSDFQDTEYFGQEGVHAAHCPHRPPSRQENKEYLRRHRMELPVDRARRFATTTPAWPDSGEMPSVVSTASLQQPAETITSTGAMMEFLGPNLGSHLPFSADRTTSPIPSPHPGPANGQWDFGLAKPAENDQMLKDLDDLIAATSGANVPAISTETQRPDTTDQLDTSWMMEDETLPPLGTDSLPNDLVMDDLSFDDLTFGGAYDTGAGHGFN</sequence>
<protein>
    <recommendedName>
        <fullName evidence="11">Homeobox domain-containing protein</fullName>
    </recommendedName>
</protein>
<feature type="DNA-binding region" description="Homeobox" evidence="5">
    <location>
        <begin position="202"/>
        <end position="264"/>
    </location>
</feature>
<dbReference type="InterPro" id="IPR001356">
    <property type="entry name" value="HD"/>
</dbReference>
<feature type="compositionally biased region" description="Low complexity" evidence="6">
    <location>
        <begin position="344"/>
        <end position="393"/>
    </location>
</feature>
<feature type="region of interest" description="Disordered" evidence="6">
    <location>
        <begin position="324"/>
        <end position="412"/>
    </location>
</feature>
<dbReference type="InterPro" id="IPR009057">
    <property type="entry name" value="Homeodomain-like_sf"/>
</dbReference>
<dbReference type="SUPFAM" id="SSF46689">
    <property type="entry name" value="Homeodomain-like"/>
    <property type="match status" value="1"/>
</dbReference>
<evidence type="ECO:0000256" key="3">
    <source>
        <dbReference type="ARBA" id="ARBA00023242"/>
    </source>
</evidence>
<feature type="region of interest" description="Disordered" evidence="6">
    <location>
        <begin position="171"/>
        <end position="208"/>
    </location>
</feature>
<evidence type="ECO:0000256" key="6">
    <source>
        <dbReference type="SAM" id="MobiDB-lite"/>
    </source>
</evidence>
<feature type="domain" description="C2H2-type" evidence="8">
    <location>
        <begin position="420"/>
        <end position="448"/>
    </location>
</feature>
<dbReference type="PROSITE" id="PS50157">
    <property type="entry name" value="ZINC_FINGER_C2H2_2"/>
    <property type="match status" value="1"/>
</dbReference>
<dbReference type="VEuPathDB" id="FungiDB:BTJ68_10437"/>
<dbReference type="InterPro" id="IPR008422">
    <property type="entry name" value="KN_HD"/>
</dbReference>
<dbReference type="GO" id="GO:0005634">
    <property type="term" value="C:nucleus"/>
    <property type="evidence" value="ECO:0007669"/>
    <property type="project" value="UniProtKB-SubCell"/>
</dbReference>
<proteinExistence type="predicted"/>
<evidence type="ECO:0000256" key="1">
    <source>
        <dbReference type="ARBA" id="ARBA00023125"/>
    </source>
</evidence>
<feature type="region of interest" description="Disordered" evidence="6">
    <location>
        <begin position="604"/>
        <end position="629"/>
    </location>
</feature>
<dbReference type="InterPro" id="IPR050224">
    <property type="entry name" value="TALE_homeobox"/>
</dbReference>
<dbReference type="GO" id="GO:0008270">
    <property type="term" value="F:zinc ion binding"/>
    <property type="evidence" value="ECO:0007669"/>
    <property type="project" value="UniProtKB-KW"/>
</dbReference>
<feature type="compositionally biased region" description="Polar residues" evidence="6">
    <location>
        <begin position="617"/>
        <end position="627"/>
    </location>
</feature>
<evidence type="ECO:0000256" key="5">
    <source>
        <dbReference type="PROSITE-ProRule" id="PRU00108"/>
    </source>
</evidence>
<evidence type="ECO:0000313" key="9">
    <source>
        <dbReference type="EMBL" id="RMY69242.1"/>
    </source>
</evidence>
<dbReference type="InterPro" id="IPR006600">
    <property type="entry name" value="HTH_CenpB_DNA-bd_dom"/>
</dbReference>
<evidence type="ECO:0000259" key="7">
    <source>
        <dbReference type="PROSITE" id="PS50071"/>
    </source>
</evidence>
<dbReference type="GO" id="GO:0006355">
    <property type="term" value="P:regulation of DNA-templated transcription"/>
    <property type="evidence" value="ECO:0007669"/>
    <property type="project" value="InterPro"/>
</dbReference>
<dbReference type="Gene3D" id="1.10.10.60">
    <property type="entry name" value="Homeodomain-like"/>
    <property type="match status" value="1"/>
</dbReference>
<dbReference type="Pfam" id="PF05920">
    <property type="entry name" value="Homeobox_KN"/>
    <property type="match status" value="1"/>
</dbReference>
<organism evidence="9 10">
    <name type="scientific">Hortaea werneckii</name>
    <name type="common">Black yeast</name>
    <name type="synonym">Cladosporium werneckii</name>
    <dbReference type="NCBI Taxonomy" id="91943"/>
    <lineage>
        <taxon>Eukaryota</taxon>
        <taxon>Fungi</taxon>
        <taxon>Dikarya</taxon>
        <taxon>Ascomycota</taxon>
        <taxon>Pezizomycotina</taxon>
        <taxon>Dothideomycetes</taxon>
        <taxon>Dothideomycetidae</taxon>
        <taxon>Mycosphaerellales</taxon>
        <taxon>Teratosphaeriaceae</taxon>
        <taxon>Hortaea</taxon>
    </lineage>
</organism>
<evidence type="ECO:0000313" key="10">
    <source>
        <dbReference type="Proteomes" id="UP000269276"/>
    </source>
</evidence>
<keyword evidence="4" id="KW-0863">Zinc-finger</keyword>
<evidence type="ECO:0000256" key="4">
    <source>
        <dbReference type="PROSITE-ProRule" id="PRU00042"/>
    </source>
</evidence>
<dbReference type="OrthoDB" id="5399138at2759"/>
<name>A0A3M7DYA1_HORWE</name>
<keyword evidence="1 5" id="KW-0238">DNA-binding</keyword>
<dbReference type="InterPro" id="IPR013087">
    <property type="entry name" value="Znf_C2H2_type"/>
</dbReference>
<dbReference type="PROSITE" id="PS50071">
    <property type="entry name" value="HOMEOBOX_2"/>
    <property type="match status" value="1"/>
</dbReference>
<dbReference type="PROSITE" id="PS00028">
    <property type="entry name" value="ZINC_FINGER_C2H2_1"/>
    <property type="match status" value="1"/>
</dbReference>
<dbReference type="GO" id="GO:0003677">
    <property type="term" value="F:DNA binding"/>
    <property type="evidence" value="ECO:0007669"/>
    <property type="project" value="UniProtKB-UniRule"/>
</dbReference>
<keyword evidence="4" id="KW-0479">Metal-binding</keyword>
<accession>A0A3M7DYA1</accession>
<evidence type="ECO:0000259" key="8">
    <source>
        <dbReference type="PROSITE" id="PS50157"/>
    </source>
</evidence>
<evidence type="ECO:0008006" key="11">
    <source>
        <dbReference type="Google" id="ProtNLM"/>
    </source>
</evidence>
<comment type="subcellular location">
    <subcellularLocation>
        <location evidence="5">Nucleus</location>
    </subcellularLocation>
</comment>
<evidence type="ECO:0000256" key="2">
    <source>
        <dbReference type="ARBA" id="ARBA00023155"/>
    </source>
</evidence>